<evidence type="ECO:0000259" key="3">
    <source>
        <dbReference type="PROSITE" id="PS51186"/>
    </source>
</evidence>
<dbReference type="PANTHER" id="PTHR10908">
    <property type="entry name" value="SEROTONIN N-ACETYLTRANSFERASE"/>
    <property type="match status" value="1"/>
</dbReference>
<evidence type="ECO:0000313" key="5">
    <source>
        <dbReference type="Proteomes" id="UP000663608"/>
    </source>
</evidence>
<dbReference type="RefSeq" id="WP_075525637.1">
    <property type="nucleotide sequence ID" value="NZ_CP070872.1"/>
</dbReference>
<proteinExistence type="predicted"/>
<dbReference type="PROSITE" id="PS51186">
    <property type="entry name" value="GNAT"/>
    <property type="match status" value="1"/>
</dbReference>
<evidence type="ECO:0000313" key="4">
    <source>
        <dbReference type="EMBL" id="QSE76732.1"/>
    </source>
</evidence>
<dbReference type="KEGG" id="lti:JW886_00065"/>
<dbReference type="Gene3D" id="3.40.630.30">
    <property type="match status" value="1"/>
</dbReference>
<evidence type="ECO:0000256" key="1">
    <source>
        <dbReference type="ARBA" id="ARBA00022679"/>
    </source>
</evidence>
<reference evidence="4 5" key="1">
    <citation type="submission" date="2021-02" db="EMBL/GenBank/DDBJ databases">
        <title>Complete genome sequence of Lactococcus lactis strain K_LL004.</title>
        <authorList>
            <person name="Kim H.B."/>
        </authorList>
    </citation>
    <scope>NUCLEOTIDE SEQUENCE [LARGE SCALE GENOMIC DNA]</scope>
    <source>
        <strain evidence="4 5">K_LL004</strain>
    </source>
</reference>
<sequence>MTKITYDRVTAADIDAVMHIESVNFSENEALTRASMEERINRIPDSFIVARNEEGQVVGYVAGPVTEDRYLSDECFEHSDPNPLQGGFQKVISLSVDPEYQGLGIATELLLLLEKEARSKKRQGISLTCHDYLIPYYEKHGFINEGRSASTFGGEIWYNMIQEF</sequence>
<dbReference type="InterPro" id="IPR016181">
    <property type="entry name" value="Acyl_CoA_acyltransferase"/>
</dbReference>
<feature type="domain" description="N-acetyltransferase" evidence="3">
    <location>
        <begin position="4"/>
        <end position="164"/>
    </location>
</feature>
<evidence type="ECO:0000256" key="2">
    <source>
        <dbReference type="ARBA" id="ARBA00023315"/>
    </source>
</evidence>
<dbReference type="CDD" id="cd04301">
    <property type="entry name" value="NAT_SF"/>
    <property type="match status" value="1"/>
</dbReference>
<dbReference type="InterPro" id="IPR051635">
    <property type="entry name" value="SNAT-like"/>
</dbReference>
<accession>A0AA45KG91</accession>
<dbReference type="PANTHER" id="PTHR10908:SF0">
    <property type="entry name" value="SEROTONIN N-ACETYLTRANSFERASE"/>
    <property type="match status" value="1"/>
</dbReference>
<gene>
    <name evidence="4" type="ORF">JW886_00065</name>
</gene>
<keyword evidence="2" id="KW-0012">Acyltransferase</keyword>
<organism evidence="4 5">
    <name type="scientific">Lactococcus taiwanensis</name>
    <dbReference type="NCBI Taxonomy" id="1151742"/>
    <lineage>
        <taxon>Bacteria</taxon>
        <taxon>Bacillati</taxon>
        <taxon>Bacillota</taxon>
        <taxon>Bacilli</taxon>
        <taxon>Lactobacillales</taxon>
        <taxon>Streptococcaceae</taxon>
        <taxon>Lactococcus</taxon>
    </lineage>
</organism>
<dbReference type="EMBL" id="CP070872">
    <property type="protein sequence ID" value="QSE76732.1"/>
    <property type="molecule type" value="Genomic_DNA"/>
</dbReference>
<dbReference type="SUPFAM" id="SSF55729">
    <property type="entry name" value="Acyl-CoA N-acyltransferases (Nat)"/>
    <property type="match status" value="1"/>
</dbReference>
<keyword evidence="5" id="KW-1185">Reference proteome</keyword>
<keyword evidence="1" id="KW-0808">Transferase</keyword>
<name>A0AA45KG91_9LACT</name>
<protein>
    <submittedName>
        <fullName evidence="4">GNAT family N-acetyltransferase</fullName>
    </submittedName>
</protein>
<dbReference type="Proteomes" id="UP000663608">
    <property type="component" value="Chromosome"/>
</dbReference>
<dbReference type="AlphaFoldDB" id="A0AA45KG91"/>
<dbReference type="GO" id="GO:0008080">
    <property type="term" value="F:N-acetyltransferase activity"/>
    <property type="evidence" value="ECO:0007669"/>
    <property type="project" value="UniProtKB-ARBA"/>
</dbReference>
<dbReference type="InterPro" id="IPR000182">
    <property type="entry name" value="GNAT_dom"/>
</dbReference>
<dbReference type="Pfam" id="PF00583">
    <property type="entry name" value="Acetyltransf_1"/>
    <property type="match status" value="1"/>
</dbReference>